<keyword evidence="7" id="KW-0819">tRNA processing</keyword>
<dbReference type="Gene3D" id="3.40.50.300">
    <property type="entry name" value="P-loop containing nucleotide triphosphate hydrolases"/>
    <property type="match status" value="1"/>
</dbReference>
<organism evidence="10 11">
    <name type="scientific">Coleophoma crateriformis</name>
    <dbReference type="NCBI Taxonomy" id="565419"/>
    <lineage>
        <taxon>Eukaryota</taxon>
        <taxon>Fungi</taxon>
        <taxon>Dikarya</taxon>
        <taxon>Ascomycota</taxon>
        <taxon>Pezizomycotina</taxon>
        <taxon>Leotiomycetes</taxon>
        <taxon>Helotiales</taxon>
        <taxon>Dermateaceae</taxon>
        <taxon>Coleophoma</taxon>
    </lineage>
</organism>
<feature type="region of interest" description="Disordered" evidence="9">
    <location>
        <begin position="307"/>
        <end position="342"/>
    </location>
</feature>
<dbReference type="AlphaFoldDB" id="A0A3D8R8Q0"/>
<dbReference type="GO" id="GO:0002098">
    <property type="term" value="P:tRNA wobble uridine modification"/>
    <property type="evidence" value="ECO:0007669"/>
    <property type="project" value="InterPro"/>
</dbReference>
<dbReference type="Pfam" id="PF10483">
    <property type="entry name" value="Elong_Iki1"/>
    <property type="match status" value="1"/>
</dbReference>
<sequence length="342" mass="37472">MAPTPLQHRRTHNILLLQKLLNLRDGASPFTLVLDSLEQRGVAVIREFVGRAKISKSKVVFLSFTTLKRPLDVDVCITARGKPLSSLRSEILSHLPDPSPTSPKTLIVIDSLNPLSTKHAQHLSTFLSSLLIAPTISLLATYHLDIPLPTQPENQYQPDPLTTLTYLSTAILSTKSLSQVIKHKKARDRSLQEPLFGVAERREGILVGLSGPSGLTGKGDLVVEMELRRKSGRGVVETFILSPSATLQFKVGTISLLDDHSEIKTPAMAESGSGQEQGDDEVESTFSLGLTEKQKRDRDGVVLPYFDAQRDGGLSGPGEGGRILYEMGEEDKEDFDDEEDEI</sequence>
<evidence type="ECO:0000256" key="9">
    <source>
        <dbReference type="SAM" id="MobiDB-lite"/>
    </source>
</evidence>
<feature type="region of interest" description="Disordered" evidence="9">
    <location>
        <begin position="268"/>
        <end position="293"/>
    </location>
</feature>
<evidence type="ECO:0000256" key="4">
    <source>
        <dbReference type="ARBA" id="ARBA00009567"/>
    </source>
</evidence>
<evidence type="ECO:0000256" key="3">
    <source>
        <dbReference type="ARBA" id="ARBA00005043"/>
    </source>
</evidence>
<dbReference type="UniPathway" id="UPA00988"/>
<dbReference type="PANTHER" id="PTHR15641">
    <property type="entry name" value="ELONGATOR COMPLEX PROTEIN 5"/>
    <property type="match status" value="1"/>
</dbReference>
<accession>A0A3D8R8Q0</accession>
<dbReference type="GO" id="GO:0000049">
    <property type="term" value="F:tRNA binding"/>
    <property type="evidence" value="ECO:0007669"/>
    <property type="project" value="TreeGrafter"/>
</dbReference>
<keyword evidence="11" id="KW-1185">Reference proteome</keyword>
<keyword evidence="8" id="KW-0539">Nucleus</keyword>
<dbReference type="GO" id="GO:0005634">
    <property type="term" value="C:nucleus"/>
    <property type="evidence" value="ECO:0007669"/>
    <property type="project" value="UniProtKB-SubCell"/>
</dbReference>
<evidence type="ECO:0000256" key="1">
    <source>
        <dbReference type="ARBA" id="ARBA00004123"/>
    </source>
</evidence>
<comment type="subcellular location">
    <subcellularLocation>
        <location evidence="2">Cytoplasm</location>
    </subcellularLocation>
    <subcellularLocation>
        <location evidence="1">Nucleus</location>
    </subcellularLocation>
</comment>
<dbReference type="PANTHER" id="PTHR15641:SF1">
    <property type="entry name" value="ELONGATOR COMPLEX PROTEIN 5"/>
    <property type="match status" value="1"/>
</dbReference>
<keyword evidence="6" id="KW-0963">Cytoplasm</keyword>
<evidence type="ECO:0000313" key="10">
    <source>
        <dbReference type="EMBL" id="RDW70429.1"/>
    </source>
</evidence>
<evidence type="ECO:0000256" key="7">
    <source>
        <dbReference type="ARBA" id="ARBA00022694"/>
    </source>
</evidence>
<evidence type="ECO:0000256" key="8">
    <source>
        <dbReference type="ARBA" id="ARBA00023242"/>
    </source>
</evidence>
<proteinExistence type="inferred from homology"/>
<evidence type="ECO:0000313" key="11">
    <source>
        <dbReference type="Proteomes" id="UP000256328"/>
    </source>
</evidence>
<dbReference type="InterPro" id="IPR019519">
    <property type="entry name" value="Elp5"/>
</dbReference>
<protein>
    <recommendedName>
        <fullName evidence="5">Elongator complex protein 5</fullName>
    </recommendedName>
</protein>
<reference evidence="10 11" key="1">
    <citation type="journal article" date="2018" name="IMA Fungus">
        <title>IMA Genome-F 9: Draft genome sequence of Annulohypoxylon stygium, Aspergillus mulundensis, Berkeleyomyces basicola (syn. Thielaviopsis basicola), Ceratocystis smalleyi, two Cercospora beticola strains, Coleophoma cylindrospora, Fusarium fracticaudum, Phialophora cf. hyalina, and Morchella septimelata.</title>
        <authorList>
            <person name="Wingfield B.D."/>
            <person name="Bills G.F."/>
            <person name="Dong Y."/>
            <person name="Huang W."/>
            <person name="Nel W.J."/>
            <person name="Swalarsk-Parry B.S."/>
            <person name="Vaghefi N."/>
            <person name="Wilken P.M."/>
            <person name="An Z."/>
            <person name="de Beer Z.W."/>
            <person name="De Vos L."/>
            <person name="Chen L."/>
            <person name="Duong T.A."/>
            <person name="Gao Y."/>
            <person name="Hammerbacher A."/>
            <person name="Kikkert J.R."/>
            <person name="Li Y."/>
            <person name="Li H."/>
            <person name="Li K."/>
            <person name="Li Q."/>
            <person name="Liu X."/>
            <person name="Ma X."/>
            <person name="Naidoo K."/>
            <person name="Pethybridge S.J."/>
            <person name="Sun J."/>
            <person name="Steenkamp E.T."/>
            <person name="van der Nest M.A."/>
            <person name="van Wyk S."/>
            <person name="Wingfield M.J."/>
            <person name="Xiong C."/>
            <person name="Yue Q."/>
            <person name="Zhang X."/>
        </authorList>
    </citation>
    <scope>NUCLEOTIDE SEQUENCE [LARGE SCALE GENOMIC DNA]</scope>
    <source>
        <strain evidence="10 11">BP5796</strain>
    </source>
</reference>
<dbReference type="GO" id="GO:0005829">
    <property type="term" value="C:cytosol"/>
    <property type="evidence" value="ECO:0007669"/>
    <property type="project" value="TreeGrafter"/>
</dbReference>
<dbReference type="OrthoDB" id="166907at2759"/>
<dbReference type="EMBL" id="PDLN01000012">
    <property type="protein sequence ID" value="RDW70429.1"/>
    <property type="molecule type" value="Genomic_DNA"/>
</dbReference>
<name>A0A3D8R8Q0_9HELO</name>
<comment type="pathway">
    <text evidence="3">tRNA modification; 5-methoxycarbonylmethyl-2-thiouridine-tRNA biosynthesis.</text>
</comment>
<gene>
    <name evidence="10" type="ORF">BP5796_08826</name>
</gene>
<comment type="similarity">
    <text evidence="4">Belongs to the ELP5 family.</text>
</comment>
<dbReference type="InterPro" id="IPR027417">
    <property type="entry name" value="P-loop_NTPase"/>
</dbReference>
<evidence type="ECO:0000256" key="6">
    <source>
        <dbReference type="ARBA" id="ARBA00022490"/>
    </source>
</evidence>
<dbReference type="CDD" id="cd19496">
    <property type="entry name" value="Elp5"/>
    <property type="match status" value="1"/>
</dbReference>
<evidence type="ECO:0000256" key="5">
    <source>
        <dbReference type="ARBA" id="ARBA00020264"/>
    </source>
</evidence>
<feature type="compositionally biased region" description="Acidic residues" evidence="9">
    <location>
        <begin position="327"/>
        <end position="342"/>
    </location>
</feature>
<dbReference type="Proteomes" id="UP000256328">
    <property type="component" value="Unassembled WGS sequence"/>
</dbReference>
<dbReference type="GO" id="GO:0033588">
    <property type="term" value="C:elongator holoenzyme complex"/>
    <property type="evidence" value="ECO:0007669"/>
    <property type="project" value="InterPro"/>
</dbReference>
<comment type="caution">
    <text evidence="10">The sequence shown here is derived from an EMBL/GenBank/DDBJ whole genome shotgun (WGS) entry which is preliminary data.</text>
</comment>
<evidence type="ECO:0000256" key="2">
    <source>
        <dbReference type="ARBA" id="ARBA00004496"/>
    </source>
</evidence>